<sequence>MSTPNKLDKTTQGLRLVSYCPVCDMRSKSMNARTLAAQGETKLMHIQCHKCANAFLAFVLVNQVGASSVGILTDLGYEDVMRFRSTKDVSVNDVIAAHEYFEKGAFHVTVERKRAARVKAPVKHARKKLGK</sequence>
<evidence type="ECO:0000313" key="1">
    <source>
        <dbReference type="EMBL" id="OGL86921.1"/>
    </source>
</evidence>
<comment type="caution">
    <text evidence="1">The sequence shown here is derived from an EMBL/GenBank/DDBJ whole genome shotgun (WGS) entry which is preliminary data.</text>
</comment>
<organism evidence="1 2">
    <name type="scientific">Candidatus Uhrbacteria bacterium RIFCSPLOWO2_02_FULL_48_18</name>
    <dbReference type="NCBI Taxonomy" id="1802408"/>
    <lineage>
        <taxon>Bacteria</taxon>
        <taxon>Candidatus Uhriibacteriota</taxon>
    </lineage>
</organism>
<evidence type="ECO:0000313" key="2">
    <source>
        <dbReference type="Proteomes" id="UP000176593"/>
    </source>
</evidence>
<dbReference type="Proteomes" id="UP000176593">
    <property type="component" value="Unassembled WGS sequence"/>
</dbReference>
<name>A0A1F7V8Z0_9BACT</name>
<dbReference type="AlphaFoldDB" id="A0A1F7V8Z0"/>
<protein>
    <submittedName>
        <fullName evidence="1">Uncharacterized protein</fullName>
    </submittedName>
</protein>
<proteinExistence type="predicted"/>
<reference evidence="1 2" key="1">
    <citation type="journal article" date="2016" name="Nat. Commun.">
        <title>Thousands of microbial genomes shed light on interconnected biogeochemical processes in an aquifer system.</title>
        <authorList>
            <person name="Anantharaman K."/>
            <person name="Brown C.T."/>
            <person name="Hug L.A."/>
            <person name="Sharon I."/>
            <person name="Castelle C.J."/>
            <person name="Probst A.J."/>
            <person name="Thomas B.C."/>
            <person name="Singh A."/>
            <person name="Wilkins M.J."/>
            <person name="Karaoz U."/>
            <person name="Brodie E.L."/>
            <person name="Williams K.H."/>
            <person name="Hubbard S.S."/>
            <person name="Banfield J.F."/>
        </authorList>
    </citation>
    <scope>NUCLEOTIDE SEQUENCE [LARGE SCALE GENOMIC DNA]</scope>
</reference>
<gene>
    <name evidence="1" type="ORF">A3I41_03120</name>
</gene>
<dbReference type="EMBL" id="MGEQ01000003">
    <property type="protein sequence ID" value="OGL86921.1"/>
    <property type="molecule type" value="Genomic_DNA"/>
</dbReference>
<accession>A0A1F7V8Z0</accession>